<keyword evidence="3" id="KW-0808">Transferase</keyword>
<protein>
    <recommendedName>
        <fullName evidence="1">non-specific serine/threonine protein kinase</fullName>
        <ecNumber evidence="1">2.7.11.1</ecNumber>
    </recommendedName>
</protein>
<evidence type="ECO:0000256" key="4">
    <source>
        <dbReference type="ARBA" id="ARBA00022737"/>
    </source>
</evidence>
<organism evidence="9 10">
    <name type="scientific">Archangium lansingense</name>
    <dbReference type="NCBI Taxonomy" id="2995310"/>
    <lineage>
        <taxon>Bacteria</taxon>
        <taxon>Pseudomonadati</taxon>
        <taxon>Myxococcota</taxon>
        <taxon>Myxococcia</taxon>
        <taxon>Myxococcales</taxon>
        <taxon>Cystobacterineae</taxon>
        <taxon>Archangiaceae</taxon>
        <taxon>Archangium</taxon>
    </lineage>
</organism>
<dbReference type="EMBL" id="JAPNKA010000001">
    <property type="protein sequence ID" value="MCY1073642.1"/>
    <property type="molecule type" value="Genomic_DNA"/>
</dbReference>
<evidence type="ECO:0000256" key="5">
    <source>
        <dbReference type="ARBA" id="ARBA00022777"/>
    </source>
</evidence>
<evidence type="ECO:0000256" key="3">
    <source>
        <dbReference type="ARBA" id="ARBA00022679"/>
    </source>
</evidence>
<evidence type="ECO:0000313" key="9">
    <source>
        <dbReference type="EMBL" id="MCY1073642.1"/>
    </source>
</evidence>
<dbReference type="PANTHER" id="PTHR42926:SF1">
    <property type="entry name" value="CIRCADIAN CLOCK OSCILLATOR PROTEIN KAIC 1"/>
    <property type="match status" value="1"/>
</dbReference>
<dbReference type="PIRSF" id="PIRSF039117">
    <property type="entry name" value="KaiC"/>
    <property type="match status" value="1"/>
</dbReference>
<name>A0ABT3ZY64_9BACT</name>
<dbReference type="Gene3D" id="3.40.50.300">
    <property type="entry name" value="P-loop containing nucleotide triphosphate hydrolases"/>
    <property type="match status" value="2"/>
</dbReference>
<dbReference type="SMART" id="SM00382">
    <property type="entry name" value="AAA"/>
    <property type="match status" value="2"/>
</dbReference>
<evidence type="ECO:0000256" key="6">
    <source>
        <dbReference type="ARBA" id="ARBA00022801"/>
    </source>
</evidence>
<evidence type="ECO:0000256" key="7">
    <source>
        <dbReference type="SAM" id="MobiDB-lite"/>
    </source>
</evidence>
<gene>
    <name evidence="9" type="ORF">OV287_04020</name>
</gene>
<keyword evidence="10" id="KW-1185">Reference proteome</keyword>
<dbReference type="InterPro" id="IPR014774">
    <property type="entry name" value="KaiC-like_dom"/>
</dbReference>
<dbReference type="InterPro" id="IPR003593">
    <property type="entry name" value="AAA+_ATPase"/>
</dbReference>
<proteinExistence type="predicted"/>
<dbReference type="RefSeq" id="WP_267532642.1">
    <property type="nucleotide sequence ID" value="NZ_JAPNKA010000001.1"/>
</dbReference>
<keyword evidence="5" id="KW-0418">Kinase</keyword>
<dbReference type="InterPro" id="IPR030665">
    <property type="entry name" value="KaiC"/>
</dbReference>
<dbReference type="PROSITE" id="PS51146">
    <property type="entry name" value="KAIC"/>
    <property type="match status" value="2"/>
</dbReference>
<feature type="region of interest" description="Disordered" evidence="7">
    <location>
        <begin position="470"/>
        <end position="503"/>
    </location>
</feature>
<keyword evidence="2" id="KW-0597">Phosphoprotein</keyword>
<evidence type="ECO:0000313" key="10">
    <source>
        <dbReference type="Proteomes" id="UP001207654"/>
    </source>
</evidence>
<dbReference type="EC" id="2.7.11.1" evidence="1"/>
<dbReference type="Pfam" id="PF06745">
    <property type="entry name" value="ATPase"/>
    <property type="match status" value="2"/>
</dbReference>
<dbReference type="InterPro" id="IPR051347">
    <property type="entry name" value="Circadian_clock_KaiC-rel"/>
</dbReference>
<dbReference type="PANTHER" id="PTHR42926">
    <property type="match status" value="1"/>
</dbReference>
<dbReference type="Proteomes" id="UP001207654">
    <property type="component" value="Unassembled WGS sequence"/>
</dbReference>
<reference evidence="9 10" key="1">
    <citation type="submission" date="2022-11" db="EMBL/GenBank/DDBJ databases">
        <title>Minimal conservation of predation-associated metabolite biosynthetic gene clusters underscores biosynthetic potential of Myxococcota including descriptions for ten novel species: Archangium lansinium sp. nov., Myxococcus landrumus sp. nov., Nannocystis bai.</title>
        <authorList>
            <person name="Ahearne A."/>
            <person name="Stevens C."/>
            <person name="Phillips K."/>
        </authorList>
    </citation>
    <scope>NUCLEOTIDE SEQUENCE [LARGE SCALE GENOMIC DNA]</scope>
    <source>
        <strain evidence="9 10">MIWBW</strain>
    </source>
</reference>
<dbReference type="InterPro" id="IPR027417">
    <property type="entry name" value="P-loop_NTPase"/>
</dbReference>
<keyword evidence="6" id="KW-0378">Hydrolase</keyword>
<feature type="domain" description="KaiC" evidence="8">
    <location>
        <begin position="6"/>
        <end position="235"/>
    </location>
</feature>
<evidence type="ECO:0000256" key="2">
    <source>
        <dbReference type="ARBA" id="ARBA00022553"/>
    </source>
</evidence>
<dbReference type="SUPFAM" id="SSF52540">
    <property type="entry name" value="P-loop containing nucleoside triphosphate hydrolases"/>
    <property type="match status" value="2"/>
</dbReference>
<sequence>MEGDVPRISSGTPYLDQLLAGGWLRGGSYIVTGPPGTGKTTLGNQFCFSVAEQGDCALYVTLLVETHARMLMHLRSLAFFRPEFVGTRVFYLSGTTVLKEKGPSGLLELLTRTVREKHIKVLVIDGFTLVRERAGSTLEQREFLQGLSVLCGLTDCTTLLLSTEMSKAMNVEYAMVDGILALNAELLGRRAIRDLEVVKFRGSNNIPGRHTFLINEHGICIYPRWEAVYRKIPEIIPESSMRLRFGVPRLDAMCQGGLVAYSSTLLLGSPGSGKTLLGLHFLAEGARNEEPGLYFGFAESGKTLMRRMKSMGLDLTPYLERGLIRLESRALAETLPDAMVQELMNLVSQHQYRRVFIDGLEPFAKEAIDPERTTRFLSALINALRDKHITPLITEETNTLFGPDIHSPIEGAEAIFDNLIFLRFVELNGRLYRLLSILKMRDSDNDPFLRELVISHKGIQVQEAPAALGGMMTGQSQAPKTRKKSPKRLTALKRHSRKPGGRK</sequence>
<feature type="domain" description="KaiC" evidence="8">
    <location>
        <begin position="241"/>
        <end position="475"/>
    </location>
</feature>
<evidence type="ECO:0000259" key="8">
    <source>
        <dbReference type="PROSITE" id="PS51146"/>
    </source>
</evidence>
<accession>A0ABT3ZY64</accession>
<feature type="compositionally biased region" description="Basic residues" evidence="7">
    <location>
        <begin position="480"/>
        <end position="503"/>
    </location>
</feature>
<keyword evidence="4" id="KW-0677">Repeat</keyword>
<evidence type="ECO:0000256" key="1">
    <source>
        <dbReference type="ARBA" id="ARBA00012513"/>
    </source>
</evidence>
<comment type="caution">
    <text evidence="9">The sequence shown here is derived from an EMBL/GenBank/DDBJ whole genome shotgun (WGS) entry which is preliminary data.</text>
</comment>
<dbReference type="InterPro" id="IPR010624">
    <property type="entry name" value="KaiC_dom"/>
</dbReference>